<sequence>MITHYYATVEVESGDRIEFEVSGLEYGMLDFQGTRCLGYQRSLEP</sequence>
<dbReference type="EMBL" id="AP021853">
    <property type="protein sequence ID" value="BBN97775.1"/>
    <property type="molecule type" value="Genomic_DNA"/>
</dbReference>
<dbReference type="Proteomes" id="UP000326951">
    <property type="component" value="Chromosome"/>
</dbReference>
<reference evidence="1 2" key="1">
    <citation type="submission" date="2019-09" db="EMBL/GenBank/DDBJ databases">
        <title>Complete genome sequence of Sporolactobacillus terrae 70-3.</title>
        <authorList>
            <person name="Tanaka N."/>
            <person name="Shiwa Y."/>
            <person name="Fujita N."/>
            <person name="Tanasupawat S."/>
        </authorList>
    </citation>
    <scope>NUCLEOTIDE SEQUENCE [LARGE SCALE GENOMIC DNA]</scope>
    <source>
        <strain evidence="1 2">70-3</strain>
    </source>
</reference>
<accession>A0A5K7WTF2</accession>
<protein>
    <submittedName>
        <fullName evidence="1">Uncharacterized protein</fullName>
    </submittedName>
</protein>
<dbReference type="AlphaFoldDB" id="A0A5K7WTF2"/>
<name>A0A5K7WTF2_9BACL</name>
<proteinExistence type="predicted"/>
<gene>
    <name evidence="1" type="ORF">St703_04800</name>
</gene>
<organism evidence="1 2">
    <name type="scientific">Sporolactobacillus terrae</name>
    <dbReference type="NCBI Taxonomy" id="269673"/>
    <lineage>
        <taxon>Bacteria</taxon>
        <taxon>Bacillati</taxon>
        <taxon>Bacillota</taxon>
        <taxon>Bacilli</taxon>
        <taxon>Bacillales</taxon>
        <taxon>Sporolactobacillaceae</taxon>
        <taxon>Sporolactobacillus</taxon>
    </lineage>
</organism>
<evidence type="ECO:0000313" key="1">
    <source>
        <dbReference type="EMBL" id="BBN97775.1"/>
    </source>
</evidence>
<dbReference type="RefSeq" id="WP_415640317.1">
    <property type="nucleotide sequence ID" value="NZ_AP021853.1"/>
</dbReference>
<dbReference type="Gene3D" id="2.40.50.660">
    <property type="match status" value="1"/>
</dbReference>
<evidence type="ECO:0000313" key="2">
    <source>
        <dbReference type="Proteomes" id="UP000326951"/>
    </source>
</evidence>